<gene>
    <name evidence="3" type="ORF">BN2614_LOCUS4</name>
</gene>
<dbReference type="PRINTS" id="PR00153">
    <property type="entry name" value="CSAPPISMRASE"/>
</dbReference>
<comment type="similarity">
    <text evidence="1">Belongs to the cyclophilin-type PPIase family.</text>
</comment>
<protein>
    <recommendedName>
        <fullName evidence="1">Peptidyl-prolyl cis-trans isomerase</fullName>
        <shortName evidence="1">PPIase</shortName>
        <ecNumber evidence="1">5.2.1.8</ecNumber>
    </recommendedName>
</protein>
<dbReference type="Proteomes" id="UP000269945">
    <property type="component" value="Unassembled WGS sequence"/>
</dbReference>
<dbReference type="EC" id="5.2.1.8" evidence="1"/>
<dbReference type="GO" id="GO:0016018">
    <property type="term" value="F:cyclosporin A binding"/>
    <property type="evidence" value="ECO:0007669"/>
    <property type="project" value="TreeGrafter"/>
</dbReference>
<keyword evidence="1" id="KW-0697">Rotamase</keyword>
<keyword evidence="1" id="KW-0413">Isomerase</keyword>
<dbReference type="EMBL" id="CYRY02044863">
    <property type="protein sequence ID" value="VCX40062.1"/>
    <property type="molecule type" value="Genomic_DNA"/>
</dbReference>
<reference evidence="3 4" key="1">
    <citation type="submission" date="2018-10" db="EMBL/GenBank/DDBJ databases">
        <authorList>
            <person name="Ekblom R."/>
            <person name="Jareborg N."/>
        </authorList>
    </citation>
    <scope>NUCLEOTIDE SEQUENCE [LARGE SCALE GENOMIC DNA]</scope>
    <source>
        <tissue evidence="3">Muscle</tissue>
    </source>
</reference>
<evidence type="ECO:0000313" key="4">
    <source>
        <dbReference type="Proteomes" id="UP000269945"/>
    </source>
</evidence>
<comment type="catalytic activity">
    <reaction evidence="1">
        <text>[protein]-peptidylproline (omega=180) = [protein]-peptidylproline (omega=0)</text>
        <dbReference type="Rhea" id="RHEA:16237"/>
        <dbReference type="Rhea" id="RHEA-COMP:10747"/>
        <dbReference type="Rhea" id="RHEA-COMP:10748"/>
        <dbReference type="ChEBI" id="CHEBI:83833"/>
        <dbReference type="ChEBI" id="CHEBI:83834"/>
        <dbReference type="EC" id="5.2.1.8"/>
    </reaction>
</comment>
<feature type="domain" description="PPIase cyclophilin-type" evidence="2">
    <location>
        <begin position="1"/>
        <end position="57"/>
    </location>
</feature>
<dbReference type="InterPro" id="IPR029000">
    <property type="entry name" value="Cyclophilin-like_dom_sf"/>
</dbReference>
<organism evidence="3 4">
    <name type="scientific">Gulo gulo</name>
    <name type="common">Wolverine</name>
    <name type="synonym">Gluton</name>
    <dbReference type="NCBI Taxonomy" id="48420"/>
    <lineage>
        <taxon>Eukaryota</taxon>
        <taxon>Metazoa</taxon>
        <taxon>Chordata</taxon>
        <taxon>Craniata</taxon>
        <taxon>Vertebrata</taxon>
        <taxon>Euteleostomi</taxon>
        <taxon>Mammalia</taxon>
        <taxon>Eutheria</taxon>
        <taxon>Laurasiatheria</taxon>
        <taxon>Carnivora</taxon>
        <taxon>Caniformia</taxon>
        <taxon>Musteloidea</taxon>
        <taxon>Mustelidae</taxon>
        <taxon>Guloninae</taxon>
        <taxon>Gulo</taxon>
    </lineage>
</organism>
<comment type="caution">
    <text evidence="3">The sequence shown here is derived from an EMBL/GenBank/DDBJ whole genome shotgun (WGS) entry which is preliminary data.</text>
</comment>
<dbReference type="InterPro" id="IPR002130">
    <property type="entry name" value="Cyclophilin-type_PPIase_dom"/>
</dbReference>
<dbReference type="GO" id="GO:0003755">
    <property type="term" value="F:peptidyl-prolyl cis-trans isomerase activity"/>
    <property type="evidence" value="ECO:0007669"/>
    <property type="project" value="UniProtKB-UniRule"/>
</dbReference>
<evidence type="ECO:0000313" key="3">
    <source>
        <dbReference type="EMBL" id="VCX40062.1"/>
    </source>
</evidence>
<dbReference type="SUPFAM" id="SSF50891">
    <property type="entry name" value="Cyclophilin-like"/>
    <property type="match status" value="1"/>
</dbReference>
<proteinExistence type="inferred from homology"/>
<dbReference type="AlphaFoldDB" id="A0A9X9M9W7"/>
<evidence type="ECO:0000256" key="1">
    <source>
        <dbReference type="RuleBase" id="RU363019"/>
    </source>
</evidence>
<keyword evidence="4" id="KW-1185">Reference proteome</keyword>
<dbReference type="PANTHER" id="PTHR11071:SF490">
    <property type="entry name" value="PEPTIDYL-PROLYL CIS-TRANS ISOMERASE A"/>
    <property type="match status" value="1"/>
</dbReference>
<dbReference type="Pfam" id="PF00160">
    <property type="entry name" value="Pro_isomerase"/>
    <property type="match status" value="1"/>
</dbReference>
<dbReference type="PANTHER" id="PTHR11071">
    <property type="entry name" value="PEPTIDYL-PROLYL CIS-TRANS ISOMERASE"/>
    <property type="match status" value="1"/>
</dbReference>
<evidence type="ECO:0000259" key="2">
    <source>
        <dbReference type="PROSITE" id="PS50072"/>
    </source>
</evidence>
<dbReference type="Gene3D" id="2.40.100.10">
    <property type="entry name" value="Cyclophilin-like"/>
    <property type="match status" value="1"/>
</dbReference>
<comment type="function">
    <text evidence="1">PPIases accelerate the folding of proteins. It catalyzes the cis-trans isomerization of proline imidic peptide bonds in oligopeptides.</text>
</comment>
<name>A0A9X9M9W7_GULGU</name>
<dbReference type="GO" id="GO:0006457">
    <property type="term" value="P:protein folding"/>
    <property type="evidence" value="ECO:0007669"/>
    <property type="project" value="TreeGrafter"/>
</dbReference>
<dbReference type="PROSITE" id="PS50072">
    <property type="entry name" value="CSA_PPIASE_2"/>
    <property type="match status" value="1"/>
</dbReference>
<dbReference type="GO" id="GO:0005737">
    <property type="term" value="C:cytoplasm"/>
    <property type="evidence" value="ECO:0007669"/>
    <property type="project" value="TreeGrafter"/>
</dbReference>
<sequence length="58" mass="6621">MKSCQFFICTANTEWRDGKHVVFDKMKEGVNFVEAIEYFGTRNGKTSKKIAIADCGRI</sequence>
<accession>A0A9X9M9W7</accession>